<protein>
    <submittedName>
        <fullName evidence="1">Uncharacterized protein</fullName>
    </submittedName>
</protein>
<keyword evidence="2" id="KW-1185">Reference proteome</keyword>
<evidence type="ECO:0000313" key="2">
    <source>
        <dbReference type="Proteomes" id="UP000828048"/>
    </source>
</evidence>
<reference evidence="1 2" key="1">
    <citation type="journal article" date="2021" name="Hortic Res">
        <title>High-quality reference genome and annotation aids understanding of berry development for evergreen blueberry (Vaccinium darrowii).</title>
        <authorList>
            <person name="Yu J."/>
            <person name="Hulse-Kemp A.M."/>
            <person name="Babiker E."/>
            <person name="Staton M."/>
        </authorList>
    </citation>
    <scope>NUCLEOTIDE SEQUENCE [LARGE SCALE GENOMIC DNA]</scope>
    <source>
        <strain evidence="2">cv. NJ 8807/NJ 8810</strain>
        <tissue evidence="1">Young leaf</tissue>
    </source>
</reference>
<gene>
    <name evidence="1" type="ORF">Vadar_005932</name>
</gene>
<sequence length="159" mass="17142">MLSFLLFNCLTRIDTSIQHEKTSLSKGQDLEFPPRFQGRCSAVVLATALLVSLLVLHLKPVHADTYTVGDSSGWGFNTGNWTKGKKFKAGDILVFNYDSSVHNVAVVDAKGYKSCTASSTSSAYSSGQDKVKLSKGRQFFICTIPGHCNGGMKIAVNAS</sequence>
<accession>A0ACB7X8C7</accession>
<proteinExistence type="predicted"/>
<comment type="caution">
    <text evidence="1">The sequence shown here is derived from an EMBL/GenBank/DDBJ whole genome shotgun (WGS) entry which is preliminary data.</text>
</comment>
<evidence type="ECO:0000313" key="1">
    <source>
        <dbReference type="EMBL" id="KAH7836806.1"/>
    </source>
</evidence>
<dbReference type="EMBL" id="CM037156">
    <property type="protein sequence ID" value="KAH7836806.1"/>
    <property type="molecule type" value="Genomic_DNA"/>
</dbReference>
<organism evidence="1 2">
    <name type="scientific">Vaccinium darrowii</name>
    <dbReference type="NCBI Taxonomy" id="229202"/>
    <lineage>
        <taxon>Eukaryota</taxon>
        <taxon>Viridiplantae</taxon>
        <taxon>Streptophyta</taxon>
        <taxon>Embryophyta</taxon>
        <taxon>Tracheophyta</taxon>
        <taxon>Spermatophyta</taxon>
        <taxon>Magnoliopsida</taxon>
        <taxon>eudicotyledons</taxon>
        <taxon>Gunneridae</taxon>
        <taxon>Pentapetalae</taxon>
        <taxon>asterids</taxon>
        <taxon>Ericales</taxon>
        <taxon>Ericaceae</taxon>
        <taxon>Vaccinioideae</taxon>
        <taxon>Vaccinieae</taxon>
        <taxon>Vaccinium</taxon>
    </lineage>
</organism>
<dbReference type="Proteomes" id="UP000828048">
    <property type="component" value="Chromosome 6"/>
</dbReference>
<name>A0ACB7X8C7_9ERIC</name>